<dbReference type="InterPro" id="IPR002125">
    <property type="entry name" value="CMP_dCMP_dom"/>
</dbReference>
<dbReference type="GO" id="GO:0052717">
    <property type="term" value="F:tRNA-specific adenosine-34 deaminase activity"/>
    <property type="evidence" value="ECO:0007669"/>
    <property type="project" value="TreeGrafter"/>
</dbReference>
<feature type="domain" description="CMP/dCMP-type deaminase" evidence="4">
    <location>
        <begin position="10"/>
        <end position="138"/>
    </location>
</feature>
<evidence type="ECO:0000259" key="4">
    <source>
        <dbReference type="PROSITE" id="PS51747"/>
    </source>
</evidence>
<dbReference type="OrthoDB" id="659at2759"/>
<evidence type="ECO:0000313" key="5">
    <source>
        <dbReference type="EMBL" id="KAF5187825.1"/>
    </source>
</evidence>
<dbReference type="PANTHER" id="PTHR11079:SF149">
    <property type="entry name" value="TRNA-SPECIFIC ADENOSINE DEAMINASE 2"/>
    <property type="match status" value="1"/>
</dbReference>
<comment type="caution">
    <text evidence="5">The sequence shown here is derived from an EMBL/GenBank/DDBJ whole genome shotgun (WGS) entry which is preliminary data.</text>
</comment>
<dbReference type="PANTHER" id="PTHR11079">
    <property type="entry name" value="CYTOSINE DEAMINASE FAMILY MEMBER"/>
    <property type="match status" value="1"/>
</dbReference>
<dbReference type="EMBL" id="JABWDY010027524">
    <property type="protein sequence ID" value="KAF5187825.1"/>
    <property type="molecule type" value="Genomic_DNA"/>
</dbReference>
<reference evidence="5 6" key="1">
    <citation type="submission" date="2020-06" db="EMBL/GenBank/DDBJ databases">
        <title>Transcriptomic and genomic resources for Thalictrum thalictroides and T. hernandezii: Facilitating candidate gene discovery in an emerging model plant lineage.</title>
        <authorList>
            <person name="Arias T."/>
            <person name="Riano-Pachon D.M."/>
            <person name="Di Stilio V.S."/>
        </authorList>
    </citation>
    <scope>NUCLEOTIDE SEQUENCE [LARGE SCALE GENOMIC DNA]</scope>
    <source>
        <strain evidence="6">cv. WT478/WT964</strain>
        <tissue evidence="5">Leaves</tissue>
    </source>
</reference>
<keyword evidence="3" id="KW-0862">Zinc</keyword>
<dbReference type="PROSITE" id="PS00903">
    <property type="entry name" value="CYT_DCMP_DEAMINASES_1"/>
    <property type="match status" value="1"/>
</dbReference>
<dbReference type="GO" id="GO:0008270">
    <property type="term" value="F:zinc ion binding"/>
    <property type="evidence" value="ECO:0007669"/>
    <property type="project" value="InterPro"/>
</dbReference>
<dbReference type="InterPro" id="IPR016192">
    <property type="entry name" value="APOBEC/CMP_deaminase_Zn-bd"/>
</dbReference>
<keyword evidence="6" id="KW-1185">Reference proteome</keyword>
<dbReference type="PROSITE" id="PS51747">
    <property type="entry name" value="CYT_DCMP_DEAMINASES_2"/>
    <property type="match status" value="1"/>
</dbReference>
<organism evidence="5 6">
    <name type="scientific">Thalictrum thalictroides</name>
    <name type="common">Rue-anemone</name>
    <name type="synonym">Anemone thalictroides</name>
    <dbReference type="NCBI Taxonomy" id="46969"/>
    <lineage>
        <taxon>Eukaryota</taxon>
        <taxon>Viridiplantae</taxon>
        <taxon>Streptophyta</taxon>
        <taxon>Embryophyta</taxon>
        <taxon>Tracheophyta</taxon>
        <taxon>Spermatophyta</taxon>
        <taxon>Magnoliopsida</taxon>
        <taxon>Ranunculales</taxon>
        <taxon>Ranunculaceae</taxon>
        <taxon>Thalictroideae</taxon>
        <taxon>Thalictrum</taxon>
    </lineage>
</organism>
<dbReference type="GO" id="GO:0002100">
    <property type="term" value="P:tRNA wobble adenosine to inosine editing"/>
    <property type="evidence" value="ECO:0007669"/>
    <property type="project" value="TreeGrafter"/>
</dbReference>
<evidence type="ECO:0000256" key="1">
    <source>
        <dbReference type="ARBA" id="ARBA00022723"/>
    </source>
</evidence>
<gene>
    <name evidence="5" type="ORF">FRX31_022585</name>
</gene>
<dbReference type="Proteomes" id="UP000554482">
    <property type="component" value="Unassembled WGS sequence"/>
</dbReference>
<dbReference type="AlphaFoldDB" id="A0A7J6VUD2"/>
<keyword evidence="2" id="KW-0378">Hydrolase</keyword>
<sequence length="177" mass="19291">MALCDEDDCTTALAFMELAIQQANIALENLEVPIGCVFVEDEKVISSGRNQTTETRNATRHAEMVAIDDLLKFWQEIGLSATEIAGKFSRCDLYVTCEPCIMCASALSVLNIRAVYYGCANDKFGGCGSVLSLHSQGKGFQCTSGIMASKAISLLQRFYQQGNPNSPKPHRPLQLSN</sequence>
<protein>
    <submittedName>
        <fullName evidence="5">tRNA-specific adenosine deaminase TAD2</fullName>
    </submittedName>
</protein>
<proteinExistence type="predicted"/>
<dbReference type="SUPFAM" id="SSF53927">
    <property type="entry name" value="Cytidine deaminase-like"/>
    <property type="match status" value="1"/>
</dbReference>
<dbReference type="InterPro" id="IPR016193">
    <property type="entry name" value="Cytidine_deaminase-like"/>
</dbReference>
<keyword evidence="1" id="KW-0479">Metal-binding</keyword>
<evidence type="ECO:0000313" key="6">
    <source>
        <dbReference type="Proteomes" id="UP000554482"/>
    </source>
</evidence>
<evidence type="ECO:0000256" key="2">
    <source>
        <dbReference type="ARBA" id="ARBA00022801"/>
    </source>
</evidence>
<dbReference type="Gene3D" id="3.40.140.10">
    <property type="entry name" value="Cytidine Deaminase, domain 2"/>
    <property type="match status" value="1"/>
</dbReference>
<name>A0A7J6VUD2_THATH</name>
<dbReference type="Pfam" id="PF00383">
    <property type="entry name" value="dCMP_cyt_deam_1"/>
    <property type="match status" value="1"/>
</dbReference>
<evidence type="ECO:0000256" key="3">
    <source>
        <dbReference type="ARBA" id="ARBA00022833"/>
    </source>
</evidence>
<dbReference type="CDD" id="cd01285">
    <property type="entry name" value="nucleoside_deaminase"/>
    <property type="match status" value="1"/>
</dbReference>
<accession>A0A7J6VUD2</accession>